<evidence type="ECO:0000313" key="2">
    <source>
        <dbReference type="Proteomes" id="UP001280629"/>
    </source>
</evidence>
<protein>
    <recommendedName>
        <fullName evidence="3">Dipicolinate synthase subunit A</fullName>
    </recommendedName>
</protein>
<evidence type="ECO:0000313" key="1">
    <source>
        <dbReference type="EMBL" id="MDW0109179.1"/>
    </source>
</evidence>
<comment type="caution">
    <text evidence="1">The sequence shown here is derived from an EMBL/GenBank/DDBJ whole genome shotgun (WGS) entry which is preliminary data.</text>
</comment>
<dbReference type="InterPro" id="IPR036291">
    <property type="entry name" value="NAD(P)-bd_dom_sf"/>
</dbReference>
<dbReference type="SUPFAM" id="SSF51735">
    <property type="entry name" value="NAD(P)-binding Rossmann-fold domains"/>
    <property type="match status" value="1"/>
</dbReference>
<reference evidence="1 2" key="1">
    <citation type="submission" date="2023-06" db="EMBL/GenBank/DDBJ databases">
        <title>Sporosarcina sp. nov., isolated from Korean traditional fermented seafood 'Jeotgal'.</title>
        <authorList>
            <person name="Yang A.-I."/>
            <person name="Shin N.-R."/>
        </authorList>
    </citation>
    <scope>NUCLEOTIDE SEQUENCE [LARGE SCALE GENOMIC DNA]</scope>
    <source>
        <strain evidence="1 2">KCTC3840</strain>
    </source>
</reference>
<evidence type="ECO:0008006" key="3">
    <source>
        <dbReference type="Google" id="ProtNLM"/>
    </source>
</evidence>
<keyword evidence="2" id="KW-1185">Reference proteome</keyword>
<dbReference type="RefSeq" id="WP_317934595.1">
    <property type="nucleotide sequence ID" value="NZ_JAUBDH010000002.1"/>
</dbReference>
<dbReference type="EMBL" id="JAUBDH010000002">
    <property type="protein sequence ID" value="MDW0109179.1"/>
    <property type="molecule type" value="Genomic_DNA"/>
</dbReference>
<organism evidence="1 2">
    <name type="scientific">Sporosarcina aquimarina</name>
    <dbReference type="NCBI Taxonomy" id="114975"/>
    <lineage>
        <taxon>Bacteria</taxon>
        <taxon>Bacillati</taxon>
        <taxon>Bacillota</taxon>
        <taxon>Bacilli</taxon>
        <taxon>Bacillales</taxon>
        <taxon>Caryophanaceae</taxon>
        <taxon>Sporosarcina</taxon>
    </lineage>
</organism>
<name>A0ABU4FWT7_9BACL</name>
<sequence>MNESRWLLIGEDRRMEECAQFLKEKGLDVSVYPSDRVTDALSIKIKELRPTHVVLPIQGLKGFLSAELFESPIMIFTGIIKEAQLVELEPQGHHVQNYLKDERFVWKNAHLTAEGFIKEFYLGTNKPISNTDFQIAGFGRVGRMLAHVLVAGGANITIFARSEAQLGEASALGFNVKELSDDAVFEPPYLINTIPAQWLSIASDNTLRIFDLASKPGCLRDGVTSAYYTLHLGLPGKHFPQQAASYLAETLLRMCKGKE</sequence>
<dbReference type="Gene3D" id="3.40.50.720">
    <property type="entry name" value="NAD(P)-binding Rossmann-like Domain"/>
    <property type="match status" value="1"/>
</dbReference>
<proteinExistence type="predicted"/>
<accession>A0ABU4FWT7</accession>
<dbReference type="Proteomes" id="UP001280629">
    <property type="component" value="Unassembled WGS sequence"/>
</dbReference>
<gene>
    <name evidence="1" type="ORF">QT716_03830</name>
</gene>